<accession>A0A7K3WG65</accession>
<evidence type="ECO:0000256" key="1">
    <source>
        <dbReference type="ARBA" id="ARBA00023015"/>
    </source>
</evidence>
<keyword evidence="1" id="KW-0805">Transcription regulation</keyword>
<feature type="domain" description="HTH tetR-type" evidence="5">
    <location>
        <begin position="8"/>
        <end position="68"/>
    </location>
</feature>
<dbReference type="SUPFAM" id="SSF46689">
    <property type="entry name" value="Homeodomain-like"/>
    <property type="match status" value="1"/>
</dbReference>
<dbReference type="Pfam" id="PF00440">
    <property type="entry name" value="TetR_N"/>
    <property type="match status" value="1"/>
</dbReference>
<dbReference type="EMBL" id="JAAGWK010000022">
    <property type="protein sequence ID" value="NEL55397.1"/>
    <property type="molecule type" value="Genomic_DNA"/>
</dbReference>
<dbReference type="InterPro" id="IPR009057">
    <property type="entry name" value="Homeodomain-like_sf"/>
</dbReference>
<dbReference type="AlphaFoldDB" id="A0A7K3WG65"/>
<evidence type="ECO:0000259" key="5">
    <source>
        <dbReference type="PROSITE" id="PS50977"/>
    </source>
</evidence>
<dbReference type="GO" id="GO:0045892">
    <property type="term" value="P:negative regulation of DNA-templated transcription"/>
    <property type="evidence" value="ECO:0007669"/>
    <property type="project" value="InterPro"/>
</dbReference>
<comment type="caution">
    <text evidence="6">The sequence shown here is derived from an EMBL/GenBank/DDBJ whole genome shotgun (WGS) entry which is preliminary data.</text>
</comment>
<dbReference type="PANTHER" id="PTHR30055">
    <property type="entry name" value="HTH-TYPE TRANSCRIPTIONAL REGULATOR RUTR"/>
    <property type="match status" value="1"/>
</dbReference>
<keyword evidence="3" id="KW-0804">Transcription</keyword>
<evidence type="ECO:0000256" key="4">
    <source>
        <dbReference type="PROSITE-ProRule" id="PRU00335"/>
    </source>
</evidence>
<dbReference type="GO" id="GO:0003700">
    <property type="term" value="F:DNA-binding transcription factor activity"/>
    <property type="evidence" value="ECO:0007669"/>
    <property type="project" value="TreeGrafter"/>
</dbReference>
<evidence type="ECO:0000256" key="2">
    <source>
        <dbReference type="ARBA" id="ARBA00023125"/>
    </source>
</evidence>
<dbReference type="PANTHER" id="PTHR30055:SF151">
    <property type="entry name" value="TRANSCRIPTIONAL REGULATORY PROTEIN"/>
    <property type="match status" value="1"/>
</dbReference>
<protein>
    <submittedName>
        <fullName evidence="6">TetR family transcriptional regulator</fullName>
    </submittedName>
</protein>
<reference evidence="6 7" key="1">
    <citation type="submission" date="2020-02" db="EMBL/GenBank/DDBJ databases">
        <title>The whole genome sequence of CPCC 205119.</title>
        <authorList>
            <person name="Jiang Z."/>
        </authorList>
    </citation>
    <scope>NUCLEOTIDE SEQUENCE [LARGE SCALE GENOMIC DNA]</scope>
    <source>
        <strain evidence="6 7">CPCC 205119</strain>
    </source>
</reference>
<dbReference type="Proteomes" id="UP000470470">
    <property type="component" value="Unassembled WGS sequence"/>
</dbReference>
<dbReference type="InterPro" id="IPR001647">
    <property type="entry name" value="HTH_TetR"/>
</dbReference>
<sequence length="195" mass="20556">MARPKEAILSQSLIRDQALAIIDEDGLDALTMRRLATRLGVQAASLYTHFPNKDAVLEAIADRLARRIDPSDFGASWQAGLRTWATSFHAAVHWHPNAAPVVAGGSPGRTDHLVKADQVHEALLGYGWPARHATMVAAAARFLVLGAATTAGGDGPDGESPDRSGFTFALDALIDGLEAVHESVAGRGARRHAAG</sequence>
<dbReference type="InterPro" id="IPR003012">
    <property type="entry name" value="Tet_transcr_reg_TetR"/>
</dbReference>
<dbReference type="InterPro" id="IPR023772">
    <property type="entry name" value="DNA-bd_HTH_TetR-type_CS"/>
</dbReference>
<evidence type="ECO:0000313" key="6">
    <source>
        <dbReference type="EMBL" id="NEL55397.1"/>
    </source>
</evidence>
<dbReference type="SUPFAM" id="SSF48498">
    <property type="entry name" value="Tetracyclin repressor-like, C-terminal domain"/>
    <property type="match status" value="1"/>
</dbReference>
<dbReference type="Gene3D" id="1.10.357.10">
    <property type="entry name" value="Tetracycline Repressor, domain 2"/>
    <property type="match status" value="1"/>
</dbReference>
<dbReference type="RefSeq" id="WP_152727342.1">
    <property type="nucleotide sequence ID" value="NZ_JAABOZ010000001.1"/>
</dbReference>
<keyword evidence="7" id="KW-1185">Reference proteome</keyword>
<feature type="DNA-binding region" description="H-T-H motif" evidence="4">
    <location>
        <begin position="31"/>
        <end position="50"/>
    </location>
</feature>
<keyword evidence="2 4" id="KW-0238">DNA-binding</keyword>
<dbReference type="PROSITE" id="PS01081">
    <property type="entry name" value="HTH_TETR_1"/>
    <property type="match status" value="1"/>
</dbReference>
<name>A0A7K3WG65_9ACTN</name>
<dbReference type="PRINTS" id="PR00400">
    <property type="entry name" value="TETREPRESSOR"/>
</dbReference>
<dbReference type="GO" id="GO:0000976">
    <property type="term" value="F:transcription cis-regulatory region binding"/>
    <property type="evidence" value="ECO:0007669"/>
    <property type="project" value="TreeGrafter"/>
</dbReference>
<dbReference type="InterPro" id="IPR050109">
    <property type="entry name" value="HTH-type_TetR-like_transc_reg"/>
</dbReference>
<gene>
    <name evidence="6" type="ORF">G1H19_15520</name>
</gene>
<dbReference type="PROSITE" id="PS50977">
    <property type="entry name" value="HTH_TETR_2"/>
    <property type="match status" value="1"/>
</dbReference>
<evidence type="ECO:0000313" key="7">
    <source>
        <dbReference type="Proteomes" id="UP000470470"/>
    </source>
</evidence>
<dbReference type="PRINTS" id="PR00455">
    <property type="entry name" value="HTHTETR"/>
</dbReference>
<dbReference type="InterPro" id="IPR036271">
    <property type="entry name" value="Tet_transcr_reg_TetR-rel_C_sf"/>
</dbReference>
<evidence type="ECO:0000256" key="3">
    <source>
        <dbReference type="ARBA" id="ARBA00023163"/>
    </source>
</evidence>
<dbReference type="GO" id="GO:0046677">
    <property type="term" value="P:response to antibiotic"/>
    <property type="evidence" value="ECO:0007669"/>
    <property type="project" value="InterPro"/>
</dbReference>
<proteinExistence type="predicted"/>
<organism evidence="6 7">
    <name type="scientific">Goekera deserti</name>
    <dbReference type="NCBI Taxonomy" id="2497753"/>
    <lineage>
        <taxon>Bacteria</taxon>
        <taxon>Bacillati</taxon>
        <taxon>Actinomycetota</taxon>
        <taxon>Actinomycetes</taxon>
        <taxon>Geodermatophilales</taxon>
        <taxon>Geodermatophilaceae</taxon>
        <taxon>Goekera</taxon>
    </lineage>
</organism>